<dbReference type="AlphaFoldDB" id="A0A423U2S5"/>
<dbReference type="PANTHER" id="PTHR21055">
    <property type="entry name" value="PROTEIN PHOSPHATASE 1 REGULATORY SUBUNIT 36"/>
    <property type="match status" value="1"/>
</dbReference>
<reference evidence="2 3" key="2">
    <citation type="submission" date="2019-01" db="EMBL/GenBank/DDBJ databases">
        <title>The decoding of complex shrimp genome reveals the adaptation for benthos swimmer, frequently molting mechanism and breeding impact on genome.</title>
        <authorList>
            <person name="Sun Y."/>
            <person name="Gao Y."/>
            <person name="Yu Y."/>
        </authorList>
    </citation>
    <scope>NUCLEOTIDE SEQUENCE [LARGE SCALE GENOMIC DNA]</scope>
    <source>
        <tissue evidence="2">Muscle</tissue>
    </source>
</reference>
<comment type="caution">
    <text evidence="2">The sequence shown here is derived from an EMBL/GenBank/DDBJ whole genome shotgun (WGS) entry which is preliminary data.</text>
</comment>
<evidence type="ECO:0000256" key="1">
    <source>
        <dbReference type="SAM" id="MobiDB-lite"/>
    </source>
</evidence>
<proteinExistence type="predicted"/>
<gene>
    <name evidence="2" type="ORF">C7M84_023804</name>
</gene>
<accession>A0A423U2S5</accession>
<dbReference type="GO" id="GO:0019902">
    <property type="term" value="F:phosphatase binding"/>
    <property type="evidence" value="ECO:0007669"/>
    <property type="project" value="InterPro"/>
</dbReference>
<dbReference type="Pfam" id="PF14895">
    <property type="entry name" value="PPPI_inhib"/>
    <property type="match status" value="1"/>
</dbReference>
<evidence type="ECO:0000313" key="2">
    <source>
        <dbReference type="EMBL" id="ROT83023.1"/>
    </source>
</evidence>
<dbReference type="OrthoDB" id="6724830at2759"/>
<sequence length="357" mass="41184">MSDVADFPKSRSWVWNDHRGELVKIRQDGRPASPSASSSTSRRFSCTVGHRSVNRTLLLSKRLVEAEYGRLDPEEWESLPSAHVTFRDCLKVALHLQATQTIFSKMFLDIVRLEKVQELLWQLVRYFGELFLQADLIRGIEPPAVGNQKSLQMRWERRLSAVLDPLASTYGLLVLGHGLENLHHMKRGRSLHSYGSRDNSIFERLYELCELLVWIVFRRRDRPVVHAEITRLFRGEVNLEQQQQQQLQQQQQQQHSQVSYHHHLDDPLEQRPKHRKKGPALSKIVQESSGLMVRKVPDMTLTQTITSSSDALPALTYDNEDDILSTQGLWLIGAKRADLNEYLEPAVQEIDQLSLLD</sequence>
<feature type="compositionally biased region" description="Basic and acidic residues" evidence="1">
    <location>
        <begin position="262"/>
        <end position="271"/>
    </location>
</feature>
<dbReference type="EMBL" id="QCYY01000750">
    <property type="protein sequence ID" value="ROT83023.1"/>
    <property type="molecule type" value="Genomic_DNA"/>
</dbReference>
<protein>
    <submittedName>
        <fullName evidence="2">Uncharacterized protein</fullName>
    </submittedName>
</protein>
<feature type="compositionally biased region" description="Low complexity" evidence="1">
    <location>
        <begin position="243"/>
        <end position="254"/>
    </location>
</feature>
<reference evidence="2 3" key="1">
    <citation type="submission" date="2018-04" db="EMBL/GenBank/DDBJ databases">
        <authorList>
            <person name="Zhang X."/>
            <person name="Yuan J."/>
            <person name="Li F."/>
            <person name="Xiang J."/>
        </authorList>
    </citation>
    <scope>NUCLEOTIDE SEQUENCE [LARGE SCALE GENOMIC DNA]</scope>
    <source>
        <tissue evidence="2">Muscle</tissue>
    </source>
</reference>
<feature type="region of interest" description="Disordered" evidence="1">
    <location>
        <begin position="243"/>
        <end position="282"/>
    </location>
</feature>
<dbReference type="Proteomes" id="UP000283509">
    <property type="component" value="Unassembled WGS sequence"/>
</dbReference>
<evidence type="ECO:0000313" key="3">
    <source>
        <dbReference type="Proteomes" id="UP000283509"/>
    </source>
</evidence>
<organism evidence="2 3">
    <name type="scientific">Penaeus vannamei</name>
    <name type="common">Whiteleg shrimp</name>
    <name type="synonym">Litopenaeus vannamei</name>
    <dbReference type="NCBI Taxonomy" id="6689"/>
    <lineage>
        <taxon>Eukaryota</taxon>
        <taxon>Metazoa</taxon>
        <taxon>Ecdysozoa</taxon>
        <taxon>Arthropoda</taxon>
        <taxon>Crustacea</taxon>
        <taxon>Multicrustacea</taxon>
        <taxon>Malacostraca</taxon>
        <taxon>Eumalacostraca</taxon>
        <taxon>Eucarida</taxon>
        <taxon>Decapoda</taxon>
        <taxon>Dendrobranchiata</taxon>
        <taxon>Penaeoidea</taxon>
        <taxon>Penaeidae</taxon>
        <taxon>Penaeus</taxon>
    </lineage>
</organism>
<keyword evidence="3" id="KW-1185">Reference proteome</keyword>
<dbReference type="InterPro" id="IPR026142">
    <property type="entry name" value="Pro_pase_1_reg_su_36"/>
</dbReference>
<dbReference type="PANTHER" id="PTHR21055:SF3">
    <property type="entry name" value="PROTEIN PHOSPHATASE 1 REGULATORY SUBUNIT 36"/>
    <property type="match status" value="1"/>
</dbReference>
<name>A0A423U2S5_PENVA</name>